<dbReference type="Gene3D" id="1.20.5.1160">
    <property type="entry name" value="Vasodilator-stimulated phosphoprotein"/>
    <property type="match status" value="1"/>
</dbReference>
<dbReference type="GO" id="GO:0005615">
    <property type="term" value="C:extracellular space"/>
    <property type="evidence" value="ECO:0007669"/>
    <property type="project" value="TreeGrafter"/>
</dbReference>
<feature type="coiled-coil region" evidence="6">
    <location>
        <begin position="303"/>
        <end position="383"/>
    </location>
</feature>
<gene>
    <name evidence="9" type="ORF">Q5P01_001894</name>
</gene>
<evidence type="ECO:0000256" key="1">
    <source>
        <dbReference type="ARBA" id="ARBA00022744"/>
    </source>
</evidence>
<sequence length="447" mass="50188">MMRKSMSVHSAGSTRRSIAGPVTTQSYRTSSAYGLGSGLGGSGGGLGFSSVSSYGYGGQAAFNAPITAVQVNKSLLAPLSLDIDSTIHAVRTQEKEQIKTLNNRFASFIDKVRFLEQQNKMLETKWSLLQEQTTTRSNIEGMFEAYIANLRRQLDGMGNEKVKLEGELRNMQGLVEDFKKKYEDEINKRAAAENEFVLLKKDVDAAYMNKVELEARADALQDEINFLRAIYDAELSELQGQIKDTSVVVEMDNSRNLDMDAIVAEVRAQYEDIANRSKAEAETWYKQKYEEMQTSAGQYGDDLRSTKAEISELNRMISRLQNEIEAVKAQRANLESQIAEAEERGELAVKDARLRIKELEEALQRAKQDMARQVREYQELMNVKLALDIEIATYRKLLEGEETRLASGVTSAKIHVQQSSAGSAEFAILYTIISDTQTHMPHKDMDR</sequence>
<evidence type="ECO:0000313" key="10">
    <source>
        <dbReference type="Proteomes" id="UP001187415"/>
    </source>
</evidence>
<dbReference type="FunFam" id="1.20.5.1160:FF:000001">
    <property type="entry name" value="Keratin type II"/>
    <property type="match status" value="1"/>
</dbReference>
<dbReference type="InterPro" id="IPR039008">
    <property type="entry name" value="IF_rod_dom"/>
</dbReference>
<keyword evidence="2 5" id="KW-0403">Intermediate filament</keyword>
<dbReference type="Proteomes" id="UP001187415">
    <property type="component" value="Unassembled WGS sequence"/>
</dbReference>
<evidence type="ECO:0000256" key="6">
    <source>
        <dbReference type="SAM" id="Coils"/>
    </source>
</evidence>
<dbReference type="GO" id="GO:0031424">
    <property type="term" value="P:keratinization"/>
    <property type="evidence" value="ECO:0007669"/>
    <property type="project" value="TreeGrafter"/>
</dbReference>
<protein>
    <recommendedName>
        <fullName evidence="8">IF rod domain-containing protein</fullName>
    </recommendedName>
</protein>
<dbReference type="InterPro" id="IPR018039">
    <property type="entry name" value="IF_conserved"/>
</dbReference>
<evidence type="ECO:0000313" key="9">
    <source>
        <dbReference type="EMBL" id="KAK2862361.1"/>
    </source>
</evidence>
<dbReference type="GO" id="GO:0045109">
    <property type="term" value="P:intermediate filament organization"/>
    <property type="evidence" value="ECO:0007669"/>
    <property type="project" value="TreeGrafter"/>
</dbReference>
<feature type="compositionally biased region" description="Polar residues" evidence="7">
    <location>
        <begin position="7"/>
        <end position="21"/>
    </location>
</feature>
<reference evidence="9" key="1">
    <citation type="submission" date="2023-07" db="EMBL/GenBank/DDBJ databases">
        <title>Chromosome-level Genome Assembly of Striped Snakehead (Channa striata).</title>
        <authorList>
            <person name="Liu H."/>
        </authorList>
    </citation>
    <scope>NUCLEOTIDE SEQUENCE</scope>
    <source>
        <strain evidence="9">Gz</strain>
        <tissue evidence="9">Muscle</tissue>
    </source>
</reference>
<keyword evidence="1" id="KW-0416">Keratin</keyword>
<organism evidence="9 10">
    <name type="scientific">Channa striata</name>
    <name type="common">Snakehead murrel</name>
    <name type="synonym">Ophicephalus striatus</name>
    <dbReference type="NCBI Taxonomy" id="64152"/>
    <lineage>
        <taxon>Eukaryota</taxon>
        <taxon>Metazoa</taxon>
        <taxon>Chordata</taxon>
        <taxon>Craniata</taxon>
        <taxon>Vertebrata</taxon>
        <taxon>Euteleostomi</taxon>
        <taxon>Actinopterygii</taxon>
        <taxon>Neopterygii</taxon>
        <taxon>Teleostei</taxon>
        <taxon>Neoteleostei</taxon>
        <taxon>Acanthomorphata</taxon>
        <taxon>Anabantaria</taxon>
        <taxon>Anabantiformes</taxon>
        <taxon>Channoidei</taxon>
        <taxon>Channidae</taxon>
        <taxon>Channa</taxon>
    </lineage>
</organism>
<evidence type="ECO:0000256" key="4">
    <source>
        <dbReference type="ARBA" id="ARBA00061646"/>
    </source>
</evidence>
<dbReference type="PROSITE" id="PS51842">
    <property type="entry name" value="IF_ROD_2"/>
    <property type="match status" value="1"/>
</dbReference>
<evidence type="ECO:0000256" key="3">
    <source>
        <dbReference type="ARBA" id="ARBA00023054"/>
    </source>
</evidence>
<dbReference type="InterPro" id="IPR003054">
    <property type="entry name" value="Keratin_II"/>
</dbReference>
<evidence type="ECO:0000256" key="5">
    <source>
        <dbReference type="RuleBase" id="RU000685"/>
    </source>
</evidence>
<name>A0AA88NRT5_CHASR</name>
<dbReference type="GO" id="GO:0045095">
    <property type="term" value="C:keratin filament"/>
    <property type="evidence" value="ECO:0007669"/>
    <property type="project" value="InterPro"/>
</dbReference>
<accession>A0AA88NRT5</accession>
<proteinExistence type="inferred from homology"/>
<comment type="similarity">
    <text evidence="4 5">Belongs to the intermediate filament family.</text>
</comment>
<dbReference type="SMART" id="SM01391">
    <property type="entry name" value="Filament"/>
    <property type="match status" value="1"/>
</dbReference>
<feature type="coiled-coil region" evidence="6">
    <location>
        <begin position="98"/>
        <end position="230"/>
    </location>
</feature>
<feature type="domain" description="IF rod" evidence="8">
    <location>
        <begin position="94"/>
        <end position="405"/>
    </location>
</feature>
<feature type="region of interest" description="Disordered" evidence="7">
    <location>
        <begin position="1"/>
        <end position="21"/>
    </location>
</feature>
<dbReference type="Gene3D" id="1.20.5.170">
    <property type="match status" value="1"/>
</dbReference>
<evidence type="ECO:0000259" key="8">
    <source>
        <dbReference type="PROSITE" id="PS51842"/>
    </source>
</evidence>
<keyword evidence="3 6" id="KW-0175">Coiled coil</keyword>
<dbReference type="PROSITE" id="PS00226">
    <property type="entry name" value="IF_ROD_1"/>
    <property type="match status" value="1"/>
</dbReference>
<dbReference type="GO" id="GO:0030280">
    <property type="term" value="F:structural constituent of skin epidermis"/>
    <property type="evidence" value="ECO:0007669"/>
    <property type="project" value="TreeGrafter"/>
</dbReference>
<dbReference type="Pfam" id="PF16208">
    <property type="entry name" value="Keratin_2_head"/>
    <property type="match status" value="1"/>
</dbReference>
<evidence type="ECO:0000256" key="7">
    <source>
        <dbReference type="SAM" id="MobiDB-lite"/>
    </source>
</evidence>
<evidence type="ECO:0000256" key="2">
    <source>
        <dbReference type="ARBA" id="ARBA00022754"/>
    </source>
</evidence>
<dbReference type="InterPro" id="IPR032444">
    <property type="entry name" value="Keratin_2_head"/>
</dbReference>
<keyword evidence="10" id="KW-1185">Reference proteome</keyword>
<dbReference type="Pfam" id="PF00038">
    <property type="entry name" value="Filament"/>
    <property type="match status" value="1"/>
</dbReference>
<dbReference type="PRINTS" id="PR01276">
    <property type="entry name" value="TYPE2KERATIN"/>
</dbReference>
<dbReference type="Gene3D" id="1.20.5.500">
    <property type="entry name" value="Single helix bin"/>
    <property type="match status" value="1"/>
</dbReference>
<dbReference type="FunFam" id="1.20.5.500:FF:000001">
    <property type="entry name" value="Type II keratin 23"/>
    <property type="match status" value="1"/>
</dbReference>
<dbReference type="PANTHER" id="PTHR45616">
    <property type="entry name" value="GATA-TYPE DOMAIN-CONTAINING PROTEIN"/>
    <property type="match status" value="1"/>
</dbReference>
<dbReference type="EMBL" id="JAUPFM010000001">
    <property type="protein sequence ID" value="KAK2862361.1"/>
    <property type="molecule type" value="Genomic_DNA"/>
</dbReference>
<dbReference type="SUPFAM" id="SSF64593">
    <property type="entry name" value="Intermediate filament protein, coiled coil region"/>
    <property type="match status" value="3"/>
</dbReference>
<dbReference type="FunFam" id="1.20.5.170:FF:000004">
    <property type="entry name" value="Keratin, type II cytoskeletal 5"/>
    <property type="match status" value="1"/>
</dbReference>
<comment type="caution">
    <text evidence="9">The sequence shown here is derived from an EMBL/GenBank/DDBJ whole genome shotgun (WGS) entry which is preliminary data.</text>
</comment>
<dbReference type="AlphaFoldDB" id="A0AA88NRT5"/>
<dbReference type="PANTHER" id="PTHR45616:SF21">
    <property type="entry name" value="KERATIN, TYPE II CYTOSKELETAL 7"/>
    <property type="match status" value="1"/>
</dbReference>